<evidence type="ECO:0000313" key="1">
    <source>
        <dbReference type="EMBL" id="ERN19773.1"/>
    </source>
</evidence>
<dbReference type="Gramene" id="ERN19773">
    <property type="protein sequence ID" value="ERN19773"/>
    <property type="gene ID" value="AMTR_s00064p00088040"/>
</dbReference>
<sequence length="91" mass="10992">MSRENEHAIREEIEVAESIREWNQTESESDESFLWHTMPISKRMRRPNQHSTRLIHTHCTGTQGHPHAHRRMYERCMGRAVVWQTTLCKYF</sequence>
<evidence type="ECO:0000313" key="2">
    <source>
        <dbReference type="Proteomes" id="UP000017836"/>
    </source>
</evidence>
<dbReference type="HOGENOM" id="CLU_2430013_0_0_1"/>
<dbReference type="AlphaFoldDB" id="U5DH52"/>
<keyword evidence="2" id="KW-1185">Reference proteome</keyword>
<organism evidence="1 2">
    <name type="scientific">Amborella trichopoda</name>
    <dbReference type="NCBI Taxonomy" id="13333"/>
    <lineage>
        <taxon>Eukaryota</taxon>
        <taxon>Viridiplantae</taxon>
        <taxon>Streptophyta</taxon>
        <taxon>Embryophyta</taxon>
        <taxon>Tracheophyta</taxon>
        <taxon>Spermatophyta</taxon>
        <taxon>Magnoliopsida</taxon>
        <taxon>Amborellales</taxon>
        <taxon>Amborellaceae</taxon>
        <taxon>Amborella</taxon>
    </lineage>
</organism>
<proteinExistence type="predicted"/>
<dbReference type="Proteomes" id="UP000017836">
    <property type="component" value="Unassembled WGS sequence"/>
</dbReference>
<reference evidence="2" key="1">
    <citation type="journal article" date="2013" name="Science">
        <title>The Amborella genome and the evolution of flowering plants.</title>
        <authorList>
            <consortium name="Amborella Genome Project"/>
        </authorList>
    </citation>
    <scope>NUCLEOTIDE SEQUENCE [LARGE SCALE GENOMIC DNA]</scope>
</reference>
<gene>
    <name evidence="1" type="ORF">AMTR_s00064p00088040</name>
</gene>
<accession>U5DH52</accession>
<name>U5DH52_AMBTC</name>
<dbReference type="EMBL" id="KI392064">
    <property type="protein sequence ID" value="ERN19773.1"/>
    <property type="molecule type" value="Genomic_DNA"/>
</dbReference>
<protein>
    <submittedName>
        <fullName evidence="1">Uncharacterized protein</fullName>
    </submittedName>
</protein>